<organism evidence="7 8">
    <name type="scientific">Helianthus annuus</name>
    <name type="common">Common sunflower</name>
    <dbReference type="NCBI Taxonomy" id="4232"/>
    <lineage>
        <taxon>Eukaryota</taxon>
        <taxon>Viridiplantae</taxon>
        <taxon>Streptophyta</taxon>
        <taxon>Embryophyta</taxon>
        <taxon>Tracheophyta</taxon>
        <taxon>Spermatophyta</taxon>
        <taxon>Magnoliopsida</taxon>
        <taxon>eudicotyledons</taxon>
        <taxon>Gunneridae</taxon>
        <taxon>Pentapetalae</taxon>
        <taxon>asterids</taxon>
        <taxon>campanulids</taxon>
        <taxon>Asterales</taxon>
        <taxon>Asteraceae</taxon>
        <taxon>Asteroideae</taxon>
        <taxon>Heliantheae alliance</taxon>
        <taxon>Heliantheae</taxon>
        <taxon>Helianthus</taxon>
    </lineage>
</organism>
<dbReference type="Proteomes" id="UP000215914">
    <property type="component" value="Unassembled WGS sequence"/>
</dbReference>
<gene>
    <name evidence="7" type="ORF">HanXRQr2_Chr14g0652501</name>
</gene>
<dbReference type="PANTHER" id="PTHR10783">
    <property type="entry name" value="XENOTROPIC AND POLYTROPIC RETROVIRUS RECEPTOR 1-RELATED"/>
    <property type="match status" value="1"/>
</dbReference>
<dbReference type="Gramene" id="mRNA:HanXRQr2_Chr14g0652501">
    <property type="protein sequence ID" value="mRNA:HanXRQr2_Chr14g0652501"/>
    <property type="gene ID" value="HanXRQr2_Chr14g0652501"/>
</dbReference>
<evidence type="ECO:0000259" key="6">
    <source>
        <dbReference type="PROSITE" id="PS51380"/>
    </source>
</evidence>
<keyword evidence="4 5" id="KW-0472">Membrane</keyword>
<dbReference type="Pfam" id="PF03124">
    <property type="entry name" value="EXS"/>
    <property type="match status" value="1"/>
</dbReference>
<evidence type="ECO:0000313" key="8">
    <source>
        <dbReference type="Proteomes" id="UP000215914"/>
    </source>
</evidence>
<dbReference type="GO" id="GO:0016020">
    <property type="term" value="C:membrane"/>
    <property type="evidence" value="ECO:0007669"/>
    <property type="project" value="UniProtKB-SubCell"/>
</dbReference>
<evidence type="ECO:0000256" key="4">
    <source>
        <dbReference type="ARBA" id="ARBA00023136"/>
    </source>
</evidence>
<accession>A0A9K3EA83</accession>
<dbReference type="PANTHER" id="PTHR10783:SF111">
    <property type="entry name" value="EXS-RELATED"/>
    <property type="match status" value="1"/>
</dbReference>
<feature type="transmembrane region" description="Helical" evidence="5">
    <location>
        <begin position="86"/>
        <end position="102"/>
    </location>
</feature>
<evidence type="ECO:0000256" key="1">
    <source>
        <dbReference type="ARBA" id="ARBA00004141"/>
    </source>
</evidence>
<reference evidence="7" key="1">
    <citation type="journal article" date="2017" name="Nature">
        <title>The sunflower genome provides insights into oil metabolism, flowering and Asterid evolution.</title>
        <authorList>
            <person name="Badouin H."/>
            <person name="Gouzy J."/>
            <person name="Grassa C.J."/>
            <person name="Murat F."/>
            <person name="Staton S.E."/>
            <person name="Cottret L."/>
            <person name="Lelandais-Briere C."/>
            <person name="Owens G.L."/>
            <person name="Carrere S."/>
            <person name="Mayjonade B."/>
            <person name="Legrand L."/>
            <person name="Gill N."/>
            <person name="Kane N.C."/>
            <person name="Bowers J.E."/>
            <person name="Hubner S."/>
            <person name="Bellec A."/>
            <person name="Berard A."/>
            <person name="Berges H."/>
            <person name="Blanchet N."/>
            <person name="Boniface M.C."/>
            <person name="Brunel D."/>
            <person name="Catrice O."/>
            <person name="Chaidir N."/>
            <person name="Claudel C."/>
            <person name="Donnadieu C."/>
            <person name="Faraut T."/>
            <person name="Fievet G."/>
            <person name="Helmstetter N."/>
            <person name="King M."/>
            <person name="Knapp S.J."/>
            <person name="Lai Z."/>
            <person name="Le Paslier M.C."/>
            <person name="Lippi Y."/>
            <person name="Lorenzon L."/>
            <person name="Mandel J.R."/>
            <person name="Marage G."/>
            <person name="Marchand G."/>
            <person name="Marquand E."/>
            <person name="Bret-Mestries E."/>
            <person name="Morien E."/>
            <person name="Nambeesan S."/>
            <person name="Nguyen T."/>
            <person name="Pegot-Espagnet P."/>
            <person name="Pouilly N."/>
            <person name="Raftis F."/>
            <person name="Sallet E."/>
            <person name="Schiex T."/>
            <person name="Thomas J."/>
            <person name="Vandecasteele C."/>
            <person name="Vares D."/>
            <person name="Vear F."/>
            <person name="Vautrin S."/>
            <person name="Crespi M."/>
            <person name="Mangin B."/>
            <person name="Burke J.M."/>
            <person name="Salse J."/>
            <person name="Munos S."/>
            <person name="Vincourt P."/>
            <person name="Rieseberg L.H."/>
            <person name="Langlade N.B."/>
        </authorList>
    </citation>
    <scope>NUCLEOTIDE SEQUENCE</scope>
    <source>
        <tissue evidence="7">Leaves</tissue>
    </source>
</reference>
<keyword evidence="2 5" id="KW-0812">Transmembrane</keyword>
<sequence length="183" mass="21481">MRQGFEQKDYGPAMNGLKYLSTIVAVVTRTLYVQRKGTTMRIIAASSSGVTTIFNTYWDMVKDWGLLCKDSKNPWLRDKLMLPSKSVYFVVMVMNVILRLAWMQTVLDFHETPWLHQSAMIFIVASLEIVRRGLWNFFRVENEHLNNVGKFRAVKSIPLPFSYENRKWHLVPHRRREKTLGDI</sequence>
<protein>
    <recommendedName>
        <fullName evidence="6">EXS domain-containing protein</fullName>
    </recommendedName>
</protein>
<comment type="subcellular location">
    <subcellularLocation>
        <location evidence="1">Membrane</location>
        <topology evidence="1">Multi-pass membrane protein</topology>
    </subcellularLocation>
</comment>
<evidence type="ECO:0000256" key="2">
    <source>
        <dbReference type="ARBA" id="ARBA00022692"/>
    </source>
</evidence>
<evidence type="ECO:0000256" key="5">
    <source>
        <dbReference type="SAM" id="Phobius"/>
    </source>
</evidence>
<comment type="caution">
    <text evidence="7">The sequence shown here is derived from an EMBL/GenBank/DDBJ whole genome shotgun (WGS) entry which is preliminary data.</text>
</comment>
<keyword evidence="8" id="KW-1185">Reference proteome</keyword>
<evidence type="ECO:0000313" key="7">
    <source>
        <dbReference type="EMBL" id="KAF5769807.1"/>
    </source>
</evidence>
<dbReference type="EMBL" id="MNCJ02000329">
    <property type="protein sequence ID" value="KAF5769807.1"/>
    <property type="molecule type" value="Genomic_DNA"/>
</dbReference>
<dbReference type="PROSITE" id="PS51380">
    <property type="entry name" value="EXS"/>
    <property type="match status" value="1"/>
</dbReference>
<reference evidence="7" key="2">
    <citation type="submission" date="2020-06" db="EMBL/GenBank/DDBJ databases">
        <title>Helianthus annuus Genome sequencing and assembly Release 2.</title>
        <authorList>
            <person name="Gouzy J."/>
            <person name="Langlade N."/>
            <person name="Munos S."/>
        </authorList>
    </citation>
    <scope>NUCLEOTIDE SEQUENCE</scope>
    <source>
        <tissue evidence="7">Leaves</tissue>
    </source>
</reference>
<feature type="transmembrane region" description="Helical" evidence="5">
    <location>
        <begin position="114"/>
        <end position="130"/>
    </location>
</feature>
<dbReference type="AlphaFoldDB" id="A0A9K3EA83"/>
<proteinExistence type="predicted"/>
<evidence type="ECO:0000256" key="3">
    <source>
        <dbReference type="ARBA" id="ARBA00022989"/>
    </source>
</evidence>
<keyword evidence="3 5" id="KW-1133">Transmembrane helix</keyword>
<name>A0A9K3EA83_HELAN</name>
<dbReference type="InterPro" id="IPR004342">
    <property type="entry name" value="EXS_C"/>
</dbReference>
<feature type="domain" description="EXS" evidence="6">
    <location>
        <begin position="1"/>
        <end position="171"/>
    </location>
</feature>